<name>A0ACC2HFZ0_DALPE</name>
<organism evidence="1 2">
    <name type="scientific">Dallia pectoralis</name>
    <name type="common">Alaska blackfish</name>
    <dbReference type="NCBI Taxonomy" id="75939"/>
    <lineage>
        <taxon>Eukaryota</taxon>
        <taxon>Metazoa</taxon>
        <taxon>Chordata</taxon>
        <taxon>Craniata</taxon>
        <taxon>Vertebrata</taxon>
        <taxon>Euteleostomi</taxon>
        <taxon>Actinopterygii</taxon>
        <taxon>Neopterygii</taxon>
        <taxon>Teleostei</taxon>
        <taxon>Protacanthopterygii</taxon>
        <taxon>Esociformes</taxon>
        <taxon>Umbridae</taxon>
        <taxon>Dallia</taxon>
    </lineage>
</organism>
<keyword evidence="2" id="KW-1185">Reference proteome</keyword>
<dbReference type="Proteomes" id="UP001157502">
    <property type="component" value="Chromosome 2"/>
</dbReference>
<gene>
    <name evidence="1" type="ORF">DPEC_G00017580</name>
</gene>
<sequence>WWSATFVATVSPEVDVKKRCSFKYNHEEEKVEEGEARHDKPSKNKWASEEEERIGDEEDIVPPSKKKTAAEFRKHLDEEMCWRRKLDQIQRNLQELRNEVHSLKNENAHLKDIIINRKYS</sequence>
<evidence type="ECO:0000313" key="1">
    <source>
        <dbReference type="EMBL" id="KAJ8014625.1"/>
    </source>
</evidence>
<accession>A0ACC2HFZ0</accession>
<proteinExistence type="predicted"/>
<dbReference type="EMBL" id="CM055729">
    <property type="protein sequence ID" value="KAJ8014625.1"/>
    <property type="molecule type" value="Genomic_DNA"/>
</dbReference>
<reference evidence="1" key="1">
    <citation type="submission" date="2021-05" db="EMBL/GenBank/DDBJ databases">
        <authorList>
            <person name="Pan Q."/>
            <person name="Jouanno E."/>
            <person name="Zahm M."/>
            <person name="Klopp C."/>
            <person name="Cabau C."/>
            <person name="Louis A."/>
            <person name="Berthelot C."/>
            <person name="Parey E."/>
            <person name="Roest Crollius H."/>
            <person name="Montfort J."/>
            <person name="Robinson-Rechavi M."/>
            <person name="Bouchez O."/>
            <person name="Lampietro C."/>
            <person name="Lopez Roques C."/>
            <person name="Donnadieu C."/>
            <person name="Postlethwait J."/>
            <person name="Bobe J."/>
            <person name="Dillon D."/>
            <person name="Chandos A."/>
            <person name="von Hippel F."/>
            <person name="Guiguen Y."/>
        </authorList>
    </citation>
    <scope>NUCLEOTIDE SEQUENCE</scope>
    <source>
        <strain evidence="1">YG-Jan2019</strain>
    </source>
</reference>
<comment type="caution">
    <text evidence="1">The sequence shown here is derived from an EMBL/GenBank/DDBJ whole genome shotgun (WGS) entry which is preliminary data.</text>
</comment>
<feature type="non-terminal residue" evidence="1">
    <location>
        <position position="1"/>
    </location>
</feature>
<evidence type="ECO:0000313" key="2">
    <source>
        <dbReference type="Proteomes" id="UP001157502"/>
    </source>
</evidence>
<protein>
    <submittedName>
        <fullName evidence="1">Uncharacterized protein</fullName>
    </submittedName>
</protein>